<feature type="transmembrane region" description="Helical" evidence="1">
    <location>
        <begin position="38"/>
        <end position="69"/>
    </location>
</feature>
<gene>
    <name evidence="2" type="ORF">SAMN02910451_02129</name>
</gene>
<feature type="transmembrane region" description="Helical" evidence="1">
    <location>
        <begin position="7"/>
        <end position="26"/>
    </location>
</feature>
<keyword evidence="3" id="KW-1185">Reference proteome</keyword>
<evidence type="ECO:0000313" key="3">
    <source>
        <dbReference type="Proteomes" id="UP000183047"/>
    </source>
</evidence>
<reference evidence="3" key="1">
    <citation type="submission" date="2016-10" db="EMBL/GenBank/DDBJ databases">
        <authorList>
            <person name="Varghese N."/>
            <person name="Submissions S."/>
        </authorList>
    </citation>
    <scope>NUCLEOTIDE SEQUENCE [LARGE SCALE GENOMIC DNA]</scope>
    <source>
        <strain evidence="3">XBD2006</strain>
    </source>
</reference>
<protein>
    <submittedName>
        <fullName evidence="2">Uncharacterized protein</fullName>
    </submittedName>
</protein>
<keyword evidence="1" id="KW-0472">Membrane</keyword>
<dbReference type="OrthoDB" id="82335at2"/>
<organism evidence="2 3">
    <name type="scientific">Butyrivibrio hungatei</name>
    <dbReference type="NCBI Taxonomy" id="185008"/>
    <lineage>
        <taxon>Bacteria</taxon>
        <taxon>Bacillati</taxon>
        <taxon>Bacillota</taxon>
        <taxon>Clostridia</taxon>
        <taxon>Lachnospirales</taxon>
        <taxon>Lachnospiraceae</taxon>
        <taxon>Butyrivibrio</taxon>
    </lineage>
</organism>
<dbReference type="AlphaFoldDB" id="A0A1G5EWM0"/>
<evidence type="ECO:0000313" key="2">
    <source>
        <dbReference type="EMBL" id="SCY31362.1"/>
    </source>
</evidence>
<sequence>MEYKKRNGFFVFCFSFIPGAVEMYMGFMKNGVSLMATFMVFCVGLMLDFSLLSGLAAGLVVVTWFYAFFHAWNMYRLSGNILMGMEDRYIWTEFGLPKEFEIKEEKVRRVFAIAFILVGASALWDNILEYLRDIIVNYVSADIWRAFSEILYNVPQIVISVAFIYVGIRLIKGKKKELGISDVSGENN</sequence>
<feature type="transmembrane region" description="Helical" evidence="1">
    <location>
        <begin position="150"/>
        <end position="168"/>
    </location>
</feature>
<keyword evidence="1" id="KW-0812">Transmembrane</keyword>
<dbReference type="EMBL" id="FMUR01000012">
    <property type="protein sequence ID" value="SCY31362.1"/>
    <property type="molecule type" value="Genomic_DNA"/>
</dbReference>
<name>A0A1G5EWM0_9FIRM</name>
<dbReference type="Proteomes" id="UP000183047">
    <property type="component" value="Unassembled WGS sequence"/>
</dbReference>
<accession>A0A1G5EWM0</accession>
<proteinExistence type="predicted"/>
<keyword evidence="1" id="KW-1133">Transmembrane helix</keyword>
<dbReference type="RefSeq" id="WP_074462681.1">
    <property type="nucleotide sequence ID" value="NZ_FMUR01000012.1"/>
</dbReference>
<feature type="transmembrane region" description="Helical" evidence="1">
    <location>
        <begin position="110"/>
        <end position="130"/>
    </location>
</feature>
<evidence type="ECO:0000256" key="1">
    <source>
        <dbReference type="SAM" id="Phobius"/>
    </source>
</evidence>